<feature type="domain" description="Rhamnogalacturonase A/B/Epimerase-like pectate lyase" evidence="1">
    <location>
        <begin position="125"/>
        <end position="351"/>
    </location>
</feature>
<dbReference type="Pfam" id="PF12708">
    <property type="entry name" value="Pect-lyase_RHGA_epim"/>
    <property type="match status" value="1"/>
</dbReference>
<keyword evidence="2" id="KW-0456">Lyase</keyword>
<evidence type="ECO:0000313" key="2">
    <source>
        <dbReference type="EMBL" id="SDT74331.1"/>
    </source>
</evidence>
<dbReference type="InterPro" id="IPR012334">
    <property type="entry name" value="Pectin_lyas_fold"/>
</dbReference>
<dbReference type="Gene3D" id="2.160.20.10">
    <property type="entry name" value="Single-stranded right-handed beta-helix, Pectin lyase-like"/>
    <property type="match status" value="1"/>
</dbReference>
<dbReference type="EMBL" id="LT629758">
    <property type="protein sequence ID" value="SDT74331.1"/>
    <property type="molecule type" value="Genomic_DNA"/>
</dbReference>
<dbReference type="RefSeq" id="WP_092550788.1">
    <property type="nucleotide sequence ID" value="NZ_BOMJ01000003.1"/>
</dbReference>
<dbReference type="GO" id="GO:0016829">
    <property type="term" value="F:lyase activity"/>
    <property type="evidence" value="ECO:0007669"/>
    <property type="project" value="UniProtKB-KW"/>
</dbReference>
<dbReference type="OrthoDB" id="3960776at2"/>
<name>A0A1H2CV41_9ACTN</name>
<dbReference type="InterPro" id="IPR024535">
    <property type="entry name" value="RHGA/B-epi-like_pectate_lyase"/>
</dbReference>
<keyword evidence="3" id="KW-1185">Reference proteome</keyword>
<protein>
    <submittedName>
        <fullName evidence="2">Pectate lyase superfamily protein</fullName>
    </submittedName>
</protein>
<reference evidence="2 3" key="1">
    <citation type="submission" date="2016-10" db="EMBL/GenBank/DDBJ databases">
        <authorList>
            <person name="de Groot N.N."/>
        </authorList>
    </citation>
    <scope>NUCLEOTIDE SEQUENCE [LARGE SCALE GENOMIC DNA]</scope>
    <source>
        <strain evidence="2 3">DSM 43941</strain>
    </source>
</reference>
<proteinExistence type="predicted"/>
<dbReference type="STRING" id="113562.SAMN04489716_6949"/>
<dbReference type="SUPFAM" id="SSF51126">
    <property type="entry name" value="Pectin lyase-like"/>
    <property type="match status" value="1"/>
</dbReference>
<dbReference type="Proteomes" id="UP000198688">
    <property type="component" value="Chromosome I"/>
</dbReference>
<dbReference type="AlphaFoldDB" id="A0A1H2CV41"/>
<accession>A0A1H2CV41</accession>
<evidence type="ECO:0000313" key="3">
    <source>
        <dbReference type="Proteomes" id="UP000198688"/>
    </source>
</evidence>
<dbReference type="InterPro" id="IPR011050">
    <property type="entry name" value="Pectin_lyase_fold/virulence"/>
</dbReference>
<sequence>MKTLTDARHPFGGGIADWAFAADAEGGLALAAGMSITFWDARVEGIQYTDLATDAAGTTTMTQVATVAVAEDGYVVGDIPVFFGPPGVTAMWASAGGGPRRLMTSPDHGLTVRPEVIVSDRLFDAADYGAKLDGTTDDTTAIQAAINAAAAHTGNARSRIVHVAGIARISAPLILPPLITLRGGYPARAETPTPPAMIKALATFTGEAMIRMIDQDTGGYSTDSYGQRICDLTLDGSAAKATTTFSGIRSDGLVRGVLLQNVSIFQVSDRGVQADSANGRTASSWHLDNVQVGAAGLDGFRLSGLTDATIVGCRAIGCGRNGWFLDAMPNSTFTNCRSEGNLVGWYISSNWGSNNAAGGAMWVNCSTDRNTQDGWYVASTGTPPMLFSNIYCRRDGRNAGNGAGGYAGFRIDAATTPISISNLVVYPGVDDDGAGTNSPQYGLRANAATWVSVTSGYLHAAATPHQNTSGNTYYHVAAGVGQAAGTTAAPVRI</sequence>
<organism evidence="2 3">
    <name type="scientific">Actinoplanes derwentensis</name>
    <dbReference type="NCBI Taxonomy" id="113562"/>
    <lineage>
        <taxon>Bacteria</taxon>
        <taxon>Bacillati</taxon>
        <taxon>Actinomycetota</taxon>
        <taxon>Actinomycetes</taxon>
        <taxon>Micromonosporales</taxon>
        <taxon>Micromonosporaceae</taxon>
        <taxon>Actinoplanes</taxon>
    </lineage>
</organism>
<evidence type="ECO:0000259" key="1">
    <source>
        <dbReference type="Pfam" id="PF12708"/>
    </source>
</evidence>
<gene>
    <name evidence="2" type="ORF">SAMN04489716_6949</name>
</gene>